<reference evidence="3 4" key="1">
    <citation type="journal article" date="2016" name="Nat. Commun.">
        <title>Thousands of microbial genomes shed light on interconnected biogeochemical processes in an aquifer system.</title>
        <authorList>
            <person name="Anantharaman K."/>
            <person name="Brown C.T."/>
            <person name="Hug L.A."/>
            <person name="Sharon I."/>
            <person name="Castelle C.J."/>
            <person name="Probst A.J."/>
            <person name="Thomas B.C."/>
            <person name="Singh A."/>
            <person name="Wilkins M.J."/>
            <person name="Karaoz U."/>
            <person name="Brodie E.L."/>
            <person name="Williams K.H."/>
            <person name="Hubbard S.S."/>
            <person name="Banfield J.F."/>
        </authorList>
    </citation>
    <scope>NUCLEOTIDE SEQUENCE [LARGE SCALE GENOMIC DNA]</scope>
</reference>
<feature type="transmembrane region" description="Helical" evidence="1">
    <location>
        <begin position="165"/>
        <end position="182"/>
    </location>
</feature>
<sequence length="207" mass="21462">MKKIILGTVLVVALGFAFGTDAHAAGTDVLTPTNASLLKQSLDVVDTFMNQLGVRVSAKDPAVLNATPQVNAVLNSVSASLRGINSTLAALDANARALAQSESPAQQQVVYGASPAQAAEPTRVIAGSAPSETVSRVVVETAPASPAPVNPEVAVVATHFNLKNLVWPAIAILVIFGAVWSLRARKTQDDKEAIELGSLDHAWDPVV</sequence>
<keyword evidence="1" id="KW-1133">Transmembrane helix</keyword>
<dbReference type="AlphaFoldDB" id="A0A1G2CHF1"/>
<protein>
    <submittedName>
        <fullName evidence="3">Uncharacterized protein</fullName>
    </submittedName>
</protein>
<keyword evidence="1" id="KW-0812">Transmembrane</keyword>
<comment type="caution">
    <text evidence="3">The sequence shown here is derived from an EMBL/GenBank/DDBJ whole genome shotgun (WGS) entry which is preliminary data.</text>
</comment>
<feature type="chain" id="PRO_5009582323" evidence="2">
    <location>
        <begin position="25"/>
        <end position="207"/>
    </location>
</feature>
<evidence type="ECO:0000313" key="3">
    <source>
        <dbReference type="EMBL" id="OGY99837.1"/>
    </source>
</evidence>
<organism evidence="3 4">
    <name type="scientific">Candidatus Liptonbacteria bacterium RIFCSPLOWO2_01_FULL_52_25</name>
    <dbReference type="NCBI Taxonomy" id="1798650"/>
    <lineage>
        <taxon>Bacteria</taxon>
        <taxon>Candidatus Liptoniibacteriota</taxon>
    </lineage>
</organism>
<keyword evidence="1" id="KW-0472">Membrane</keyword>
<keyword evidence="2" id="KW-0732">Signal</keyword>
<evidence type="ECO:0000256" key="1">
    <source>
        <dbReference type="SAM" id="Phobius"/>
    </source>
</evidence>
<dbReference type="STRING" id="1798650.A2945_02485"/>
<dbReference type="EMBL" id="MHLA01000013">
    <property type="protein sequence ID" value="OGY99837.1"/>
    <property type="molecule type" value="Genomic_DNA"/>
</dbReference>
<feature type="signal peptide" evidence="2">
    <location>
        <begin position="1"/>
        <end position="24"/>
    </location>
</feature>
<proteinExistence type="predicted"/>
<evidence type="ECO:0000313" key="4">
    <source>
        <dbReference type="Proteomes" id="UP000178880"/>
    </source>
</evidence>
<accession>A0A1G2CHF1</accession>
<gene>
    <name evidence="3" type="ORF">A2945_02485</name>
</gene>
<evidence type="ECO:0000256" key="2">
    <source>
        <dbReference type="SAM" id="SignalP"/>
    </source>
</evidence>
<name>A0A1G2CHF1_9BACT</name>
<dbReference type="Proteomes" id="UP000178880">
    <property type="component" value="Unassembled WGS sequence"/>
</dbReference>